<sequence>MNFASYESTTVTWDNFPNSIQVHTKSNNIILKIGDCIIYNTREYPVRIDKFAGKDDGPMGFEYLPWRGDRWATPVFGLRGNPRFIICPPTGLPHYGQHINWDSLEIVSNPNVLPHESIQ</sequence>
<proteinExistence type="predicted"/>
<reference evidence="1" key="1">
    <citation type="journal article" date="2020" name="Nature">
        <title>Giant virus diversity and host interactions through global metagenomics.</title>
        <authorList>
            <person name="Schulz F."/>
            <person name="Roux S."/>
            <person name="Paez-Espino D."/>
            <person name="Jungbluth S."/>
            <person name="Walsh D.A."/>
            <person name="Denef V.J."/>
            <person name="McMahon K.D."/>
            <person name="Konstantinidis K.T."/>
            <person name="Eloe-Fadrosh E.A."/>
            <person name="Kyrpides N.C."/>
            <person name="Woyke T."/>
        </authorList>
    </citation>
    <scope>NUCLEOTIDE SEQUENCE</scope>
    <source>
        <strain evidence="1">GVMAG-M-3300023174-107</strain>
    </source>
</reference>
<accession>A0A6C0D2U3</accession>
<dbReference type="AlphaFoldDB" id="A0A6C0D2U3"/>
<protein>
    <submittedName>
        <fullName evidence="1">Uncharacterized protein</fullName>
    </submittedName>
</protein>
<evidence type="ECO:0000313" key="1">
    <source>
        <dbReference type="EMBL" id="QHT10404.1"/>
    </source>
</evidence>
<dbReference type="EMBL" id="MN739520">
    <property type="protein sequence ID" value="QHT10404.1"/>
    <property type="molecule type" value="Genomic_DNA"/>
</dbReference>
<name>A0A6C0D2U3_9ZZZZ</name>
<organism evidence="1">
    <name type="scientific">viral metagenome</name>
    <dbReference type="NCBI Taxonomy" id="1070528"/>
    <lineage>
        <taxon>unclassified sequences</taxon>
        <taxon>metagenomes</taxon>
        <taxon>organismal metagenomes</taxon>
    </lineage>
</organism>